<organism evidence="10 11">
    <name type="scientific">Candidatus Frankia alpina</name>
    <dbReference type="NCBI Taxonomy" id="2699483"/>
    <lineage>
        <taxon>Bacteria</taxon>
        <taxon>Bacillati</taxon>
        <taxon>Actinomycetota</taxon>
        <taxon>Actinomycetes</taxon>
        <taxon>Frankiales</taxon>
        <taxon>Frankiaceae</taxon>
        <taxon>Frankia</taxon>
    </lineage>
</organism>
<dbReference type="GO" id="GO:0000976">
    <property type="term" value="F:transcription cis-regulatory region binding"/>
    <property type="evidence" value="ECO:0007669"/>
    <property type="project" value="TreeGrafter"/>
</dbReference>
<feature type="modified residue" description="4-aspartylphosphate" evidence="6">
    <location>
        <position position="67"/>
    </location>
</feature>
<evidence type="ECO:0000256" key="7">
    <source>
        <dbReference type="PROSITE-ProRule" id="PRU01091"/>
    </source>
</evidence>
<dbReference type="GO" id="GO:0005829">
    <property type="term" value="C:cytosol"/>
    <property type="evidence" value="ECO:0007669"/>
    <property type="project" value="TreeGrafter"/>
</dbReference>
<comment type="caution">
    <text evidence="10">The sequence shown here is derived from an EMBL/GenBank/DDBJ whole genome shotgun (WGS) entry which is preliminary data.</text>
</comment>
<dbReference type="Pfam" id="PF00486">
    <property type="entry name" value="Trans_reg_C"/>
    <property type="match status" value="1"/>
</dbReference>
<keyword evidence="1 6" id="KW-0597">Phosphoprotein</keyword>
<keyword evidence="2" id="KW-0902">Two-component regulatory system</keyword>
<dbReference type="SMART" id="SM00862">
    <property type="entry name" value="Trans_reg_C"/>
    <property type="match status" value="1"/>
</dbReference>
<dbReference type="EMBL" id="SSXH01000617">
    <property type="protein sequence ID" value="THJ50468.1"/>
    <property type="molecule type" value="Genomic_DNA"/>
</dbReference>
<dbReference type="AlphaFoldDB" id="A0A4S5D2J5"/>
<evidence type="ECO:0000259" key="9">
    <source>
        <dbReference type="PROSITE" id="PS51755"/>
    </source>
</evidence>
<evidence type="ECO:0000256" key="6">
    <source>
        <dbReference type="PROSITE-ProRule" id="PRU00169"/>
    </source>
</evidence>
<proteinExistence type="predicted"/>
<dbReference type="FunFam" id="1.10.10.10:FF:000018">
    <property type="entry name" value="DNA-binding response regulator ResD"/>
    <property type="match status" value="1"/>
</dbReference>
<dbReference type="PROSITE" id="PS51755">
    <property type="entry name" value="OMPR_PHOB"/>
    <property type="match status" value="1"/>
</dbReference>
<keyword evidence="11" id="KW-1185">Reference proteome</keyword>
<name>A0A4S5D2J5_9ACTN</name>
<protein>
    <submittedName>
        <fullName evidence="10">Response regulator transcription factor</fullName>
    </submittedName>
</protein>
<dbReference type="InterPro" id="IPR036388">
    <property type="entry name" value="WH-like_DNA-bd_sf"/>
</dbReference>
<accession>A0A4S5D2J5</accession>
<dbReference type="PANTHER" id="PTHR48111">
    <property type="entry name" value="REGULATOR OF RPOS"/>
    <property type="match status" value="1"/>
</dbReference>
<keyword evidence="5" id="KW-0804">Transcription</keyword>
<dbReference type="Gene3D" id="1.10.10.10">
    <property type="entry name" value="Winged helix-like DNA-binding domain superfamily/Winged helix DNA-binding domain"/>
    <property type="match status" value="1"/>
</dbReference>
<dbReference type="PANTHER" id="PTHR48111:SF1">
    <property type="entry name" value="TWO-COMPONENT RESPONSE REGULATOR ORR33"/>
    <property type="match status" value="1"/>
</dbReference>
<keyword evidence="3" id="KW-0805">Transcription regulation</keyword>
<dbReference type="PROSITE" id="PS50110">
    <property type="entry name" value="RESPONSE_REGULATORY"/>
    <property type="match status" value="1"/>
</dbReference>
<dbReference type="OrthoDB" id="3197131at2"/>
<dbReference type="InterPro" id="IPR001789">
    <property type="entry name" value="Sig_transdc_resp-reg_receiver"/>
</dbReference>
<sequence length="245" mass="27408">MTGAGDAAPAAAATRGASLLVAEDDEASRVALARSLERFGYRVLEAADGEAALRLFQTTEIDLVVLDVAMPRMDGFAVLSRLRQTSEVPVIMLTGRAEEVDRVVGLELGADDYVVKPYSLRELVARVRARLRRRPAEPPPQRSGDSNDPLVYGDVFIDLRAREVAVAGERIDLTAREYELLAFLARHPRRVFSREELLEQVWGTRFQDPATVTEHVRRVRTKVEGRPPQRRLVTTLRGMGYRFDP</sequence>
<evidence type="ECO:0000256" key="5">
    <source>
        <dbReference type="ARBA" id="ARBA00023163"/>
    </source>
</evidence>
<reference evidence="10 11" key="1">
    <citation type="submission" date="2019-04" db="EMBL/GenBank/DDBJ databases">
        <title>Draft genome sequences for three unisolated Alnus-infective Frankia Sp+ strains, AgTrS, AiOr and AvVan, the first sequenced Frankia strains able to sporulate in-planta.</title>
        <authorList>
            <person name="Bethencourt L."/>
            <person name="Vautrin F."/>
            <person name="Taib N."/>
            <person name="Dubost A."/>
            <person name="Castro-Garcia L."/>
            <person name="Imbaud O."/>
            <person name="Abrouk D."/>
            <person name="Fournier P."/>
            <person name="Briolay J."/>
            <person name="Nguyen A."/>
            <person name="Normand P."/>
            <person name="Fernandez M.P."/>
            <person name="Brochier-Armanet C."/>
            <person name="Herrera-Belaroussi A."/>
        </authorList>
    </citation>
    <scope>NUCLEOTIDE SEQUENCE [LARGE SCALE GENOMIC DNA]</scope>
    <source>
        <strain evidence="10 11">AvVan</strain>
    </source>
</reference>
<dbReference type="CDD" id="cd17574">
    <property type="entry name" value="REC_OmpR"/>
    <property type="match status" value="1"/>
</dbReference>
<dbReference type="GO" id="GO:0000156">
    <property type="term" value="F:phosphorelay response regulator activity"/>
    <property type="evidence" value="ECO:0007669"/>
    <property type="project" value="TreeGrafter"/>
</dbReference>
<feature type="domain" description="OmpR/PhoB-type" evidence="9">
    <location>
        <begin position="147"/>
        <end position="245"/>
    </location>
</feature>
<feature type="domain" description="Response regulatory" evidence="8">
    <location>
        <begin position="18"/>
        <end position="131"/>
    </location>
</feature>
<evidence type="ECO:0000256" key="3">
    <source>
        <dbReference type="ARBA" id="ARBA00023015"/>
    </source>
</evidence>
<evidence type="ECO:0000313" key="11">
    <source>
        <dbReference type="Proteomes" id="UP000305282"/>
    </source>
</evidence>
<evidence type="ECO:0000256" key="4">
    <source>
        <dbReference type="ARBA" id="ARBA00023125"/>
    </source>
</evidence>
<dbReference type="Gene3D" id="6.10.250.690">
    <property type="match status" value="1"/>
</dbReference>
<dbReference type="GO" id="GO:0006355">
    <property type="term" value="P:regulation of DNA-templated transcription"/>
    <property type="evidence" value="ECO:0007669"/>
    <property type="project" value="InterPro"/>
</dbReference>
<feature type="DNA-binding region" description="OmpR/PhoB-type" evidence="7">
    <location>
        <begin position="147"/>
        <end position="245"/>
    </location>
</feature>
<dbReference type="InterPro" id="IPR001867">
    <property type="entry name" value="OmpR/PhoB-type_DNA-bd"/>
</dbReference>
<dbReference type="Gene3D" id="3.40.50.2300">
    <property type="match status" value="1"/>
</dbReference>
<dbReference type="RefSeq" id="WP_136449198.1">
    <property type="nucleotide sequence ID" value="NZ_SSXH01000617.1"/>
</dbReference>
<dbReference type="InterPro" id="IPR011006">
    <property type="entry name" value="CheY-like_superfamily"/>
</dbReference>
<evidence type="ECO:0000256" key="2">
    <source>
        <dbReference type="ARBA" id="ARBA00023012"/>
    </source>
</evidence>
<evidence type="ECO:0000256" key="1">
    <source>
        <dbReference type="ARBA" id="ARBA00022553"/>
    </source>
</evidence>
<dbReference type="Pfam" id="PF00072">
    <property type="entry name" value="Response_reg"/>
    <property type="match status" value="1"/>
</dbReference>
<dbReference type="InterPro" id="IPR039420">
    <property type="entry name" value="WalR-like"/>
</dbReference>
<evidence type="ECO:0000313" key="10">
    <source>
        <dbReference type="EMBL" id="THJ50468.1"/>
    </source>
</evidence>
<dbReference type="SUPFAM" id="SSF52172">
    <property type="entry name" value="CheY-like"/>
    <property type="match status" value="1"/>
</dbReference>
<dbReference type="SMART" id="SM00448">
    <property type="entry name" value="REC"/>
    <property type="match status" value="1"/>
</dbReference>
<evidence type="ECO:0000259" key="8">
    <source>
        <dbReference type="PROSITE" id="PS50110"/>
    </source>
</evidence>
<gene>
    <name evidence="10" type="ORF">E7Y31_18765</name>
</gene>
<keyword evidence="4 7" id="KW-0238">DNA-binding</keyword>
<dbReference type="CDD" id="cd00383">
    <property type="entry name" value="trans_reg_C"/>
    <property type="match status" value="1"/>
</dbReference>
<dbReference type="GO" id="GO:0032993">
    <property type="term" value="C:protein-DNA complex"/>
    <property type="evidence" value="ECO:0007669"/>
    <property type="project" value="TreeGrafter"/>
</dbReference>
<dbReference type="Proteomes" id="UP000305282">
    <property type="component" value="Unassembled WGS sequence"/>
</dbReference>